<evidence type="ECO:0000313" key="4">
    <source>
        <dbReference type="Proteomes" id="UP000325003"/>
    </source>
</evidence>
<reference evidence="3 4" key="2">
    <citation type="submission" date="2019-09" db="EMBL/GenBank/DDBJ databases">
        <authorList>
            <person name="Jin C."/>
        </authorList>
    </citation>
    <scope>NUCLEOTIDE SEQUENCE [LARGE SCALE GENOMIC DNA]</scope>
    <source>
        <strain evidence="3 4">BN130099</strain>
    </source>
</reference>
<feature type="chain" id="PRO_5022998646" description="SGNH/GDSL hydrolase family protein" evidence="2">
    <location>
        <begin position="26"/>
        <end position="289"/>
    </location>
</feature>
<dbReference type="InterPro" id="IPR036514">
    <property type="entry name" value="SGNH_hydro_sf"/>
</dbReference>
<feature type="region of interest" description="Disordered" evidence="1">
    <location>
        <begin position="30"/>
        <end position="61"/>
    </location>
</feature>
<dbReference type="AlphaFoldDB" id="A0A5B1LK96"/>
<reference evidence="3 4" key="1">
    <citation type="submission" date="2019-09" db="EMBL/GenBank/DDBJ databases">
        <title>Nocardioides panacisoli sp. nov., isolated from the soil of a ginseng field.</title>
        <authorList>
            <person name="Cho C."/>
        </authorList>
    </citation>
    <scope>NUCLEOTIDE SEQUENCE [LARGE SCALE GENOMIC DNA]</scope>
    <source>
        <strain evidence="3 4">BN130099</strain>
    </source>
</reference>
<proteinExistence type="predicted"/>
<feature type="signal peptide" evidence="2">
    <location>
        <begin position="1"/>
        <end position="25"/>
    </location>
</feature>
<dbReference type="EMBL" id="VUJV01000001">
    <property type="protein sequence ID" value="KAA1420983.1"/>
    <property type="molecule type" value="Genomic_DNA"/>
</dbReference>
<comment type="caution">
    <text evidence="3">The sequence shown here is derived from an EMBL/GenBank/DDBJ whole genome shotgun (WGS) entry which is preliminary data.</text>
</comment>
<feature type="compositionally biased region" description="Low complexity" evidence="1">
    <location>
        <begin position="35"/>
        <end position="60"/>
    </location>
</feature>
<evidence type="ECO:0000256" key="1">
    <source>
        <dbReference type="SAM" id="MobiDB-lite"/>
    </source>
</evidence>
<dbReference type="Gene3D" id="3.40.50.1110">
    <property type="entry name" value="SGNH hydrolase"/>
    <property type="match status" value="1"/>
</dbReference>
<gene>
    <name evidence="3" type="ORF">F0U44_01185</name>
</gene>
<keyword evidence="4" id="KW-1185">Reference proteome</keyword>
<evidence type="ECO:0000313" key="3">
    <source>
        <dbReference type="EMBL" id="KAA1420983.1"/>
    </source>
</evidence>
<dbReference type="Proteomes" id="UP000325003">
    <property type="component" value="Unassembled WGS sequence"/>
</dbReference>
<keyword evidence="2" id="KW-0732">Signal</keyword>
<organism evidence="3 4">
    <name type="scientific">Nocardioides humilatus</name>
    <dbReference type="NCBI Taxonomy" id="2607660"/>
    <lineage>
        <taxon>Bacteria</taxon>
        <taxon>Bacillati</taxon>
        <taxon>Actinomycetota</taxon>
        <taxon>Actinomycetes</taxon>
        <taxon>Propionibacteriales</taxon>
        <taxon>Nocardioidaceae</taxon>
        <taxon>Nocardioides</taxon>
    </lineage>
</organism>
<evidence type="ECO:0008006" key="5">
    <source>
        <dbReference type="Google" id="ProtNLM"/>
    </source>
</evidence>
<dbReference type="RefSeq" id="WP_149726443.1">
    <property type="nucleotide sequence ID" value="NZ_VUJV01000001.1"/>
</dbReference>
<dbReference type="PROSITE" id="PS51257">
    <property type="entry name" value="PROKAR_LIPOPROTEIN"/>
    <property type="match status" value="1"/>
</dbReference>
<evidence type="ECO:0000256" key="2">
    <source>
        <dbReference type="SAM" id="SignalP"/>
    </source>
</evidence>
<accession>A0A5B1LK96</accession>
<protein>
    <recommendedName>
        <fullName evidence="5">SGNH/GDSL hydrolase family protein</fullName>
    </recommendedName>
</protein>
<name>A0A5B1LK96_9ACTN</name>
<sequence>MQAKLSAGRRLPVLIALLALGLATAACDDTPTRHSAPSTSPSDPSAPSDSSAPSASAEPSYQPHLGTRLHILFLGNSHTQRNDLPDTVAAMLRASRPRVDAVVAVAPGLMHLDERATDEATLDLMRSRQWDVVVLQAQNYSLSGSGSYPNDGSIALVREVRESGALPVLFAEWARRGIDETQIILDTYRAIADQQPACLPPIPETFDHALAEDPRLRLLASDGNHSSAAGAFLAALVLYATISGEDVRALPDIETPGVSDGLQGHLRDLASQELAQIPAARGCPRARHG</sequence>
<dbReference type="SUPFAM" id="SSF52266">
    <property type="entry name" value="SGNH hydrolase"/>
    <property type="match status" value="1"/>
</dbReference>